<organism evidence="10 11">
    <name type="scientific">Anabarilius grahami</name>
    <name type="common">Kanglang fish</name>
    <name type="synonym">Barilius grahami</name>
    <dbReference type="NCBI Taxonomy" id="495550"/>
    <lineage>
        <taxon>Eukaryota</taxon>
        <taxon>Metazoa</taxon>
        <taxon>Chordata</taxon>
        <taxon>Craniata</taxon>
        <taxon>Vertebrata</taxon>
        <taxon>Euteleostomi</taxon>
        <taxon>Actinopterygii</taxon>
        <taxon>Neopterygii</taxon>
        <taxon>Teleostei</taxon>
        <taxon>Ostariophysi</taxon>
        <taxon>Cypriniformes</taxon>
        <taxon>Xenocyprididae</taxon>
        <taxon>Xenocypridinae</taxon>
        <taxon>Xenocypridinae incertae sedis</taxon>
        <taxon>Anabarilius</taxon>
    </lineage>
</organism>
<evidence type="ECO:0000256" key="6">
    <source>
        <dbReference type="ARBA" id="ARBA00023136"/>
    </source>
</evidence>
<evidence type="ECO:0000256" key="7">
    <source>
        <dbReference type="ARBA" id="ARBA00023180"/>
    </source>
</evidence>
<dbReference type="PANTHER" id="PTHR20914:SF24">
    <property type="entry name" value="LYMPHOCYTE ANTIGEN 6 FAMILY MEMBER M2-RELATED"/>
    <property type="match status" value="1"/>
</dbReference>
<proteinExistence type="predicted"/>
<evidence type="ECO:0000256" key="3">
    <source>
        <dbReference type="ARBA" id="ARBA00022475"/>
    </source>
</evidence>
<feature type="signal peptide" evidence="8">
    <location>
        <begin position="1"/>
        <end position="20"/>
    </location>
</feature>
<dbReference type="InterPro" id="IPR050918">
    <property type="entry name" value="CNF-like_PLA2_Inhibitor"/>
</dbReference>
<dbReference type="Proteomes" id="UP000281406">
    <property type="component" value="Unassembled WGS sequence"/>
</dbReference>
<sequence>MDLQISVFLLFILFTAGTKTNSFYNVPGYKYRSFWSSRYCYECMDDLRGSCVKKAVKCPFGFSECFSSTTVIELGFLGLNTDVMKKTCTVGCRSGSLNFGNVKTSTSCCGTDFCNAKDPDPRKNTPNGNKCYYCDDQSCSNILSCSGTEDRCLTSTVSLGGPPLVVKGCISKSLCDTPTSTDIPEFSCCEGNLCNGDKHATQGVTQSSMYNRDKRVTQSFIQSFVHEAAETVTQSSMHNGDTSVTQNFIQSFMHKEAKSDTQSSVYNGAQSVTQSFLFLCSSLLSYFLLH</sequence>
<reference evidence="10 11" key="1">
    <citation type="submission" date="2018-10" db="EMBL/GenBank/DDBJ databases">
        <title>Genome assembly for a Yunnan-Guizhou Plateau 3E fish, Anabarilius grahami (Regan), and its evolutionary and genetic applications.</title>
        <authorList>
            <person name="Jiang W."/>
        </authorList>
    </citation>
    <scope>NUCLEOTIDE SEQUENCE [LARGE SCALE GENOMIC DNA]</scope>
    <source>
        <strain evidence="10">AG-KIZ</strain>
        <tissue evidence="10">Muscle</tissue>
    </source>
</reference>
<dbReference type="InterPro" id="IPR016054">
    <property type="entry name" value="LY6_UPA_recep-like"/>
</dbReference>
<evidence type="ECO:0000313" key="11">
    <source>
        <dbReference type="Proteomes" id="UP000281406"/>
    </source>
</evidence>
<evidence type="ECO:0000259" key="9">
    <source>
        <dbReference type="SMART" id="SM00134"/>
    </source>
</evidence>
<keyword evidence="5 8" id="KW-0732">Signal</keyword>
<evidence type="ECO:0000313" key="10">
    <source>
        <dbReference type="EMBL" id="ROJ30556.1"/>
    </source>
</evidence>
<comment type="caution">
    <text evidence="10">The sequence shown here is derived from an EMBL/GenBank/DDBJ whole genome shotgun (WGS) entry which is preliminary data.</text>
</comment>
<evidence type="ECO:0000256" key="2">
    <source>
        <dbReference type="ARBA" id="ARBA00004613"/>
    </source>
</evidence>
<keyword evidence="7" id="KW-0325">Glycoprotein</keyword>
<evidence type="ECO:0000256" key="4">
    <source>
        <dbReference type="ARBA" id="ARBA00022525"/>
    </source>
</evidence>
<comment type="subcellular location">
    <subcellularLocation>
        <location evidence="1">Cell membrane</location>
    </subcellularLocation>
    <subcellularLocation>
        <location evidence="2">Secreted</location>
    </subcellularLocation>
</comment>
<dbReference type="InterPro" id="IPR035076">
    <property type="entry name" value="Toxin/TOLIP"/>
</dbReference>
<keyword evidence="6" id="KW-0472">Membrane</keyword>
<accession>A0A3N0XSM9</accession>
<name>A0A3N0XSM9_ANAGA</name>
<dbReference type="InterPro" id="IPR045860">
    <property type="entry name" value="Snake_toxin-like_sf"/>
</dbReference>
<feature type="domain" description="UPAR/Ly6" evidence="9">
    <location>
        <begin position="130"/>
        <end position="207"/>
    </location>
</feature>
<evidence type="ECO:0000256" key="8">
    <source>
        <dbReference type="SAM" id="SignalP"/>
    </source>
</evidence>
<feature type="domain" description="UPAR/Ly6" evidence="9">
    <location>
        <begin position="38"/>
        <end position="128"/>
    </location>
</feature>
<keyword evidence="11" id="KW-1185">Reference proteome</keyword>
<dbReference type="SUPFAM" id="SSF57302">
    <property type="entry name" value="Snake toxin-like"/>
    <property type="match status" value="2"/>
</dbReference>
<keyword evidence="4" id="KW-0964">Secreted</keyword>
<dbReference type="PANTHER" id="PTHR20914">
    <property type="entry name" value="LY6/PLAUR DOMAIN-CONTAINING PROTEIN 8"/>
    <property type="match status" value="1"/>
</dbReference>
<feature type="chain" id="PRO_5018263190" description="UPAR/Ly6 domain-containing protein" evidence="8">
    <location>
        <begin position="21"/>
        <end position="290"/>
    </location>
</feature>
<gene>
    <name evidence="10" type="ORF">DPX16_1535</name>
</gene>
<dbReference type="Gene3D" id="2.10.60.10">
    <property type="entry name" value="CD59"/>
    <property type="match status" value="2"/>
</dbReference>
<dbReference type="GO" id="GO:0005886">
    <property type="term" value="C:plasma membrane"/>
    <property type="evidence" value="ECO:0007669"/>
    <property type="project" value="UniProtKB-SubCell"/>
</dbReference>
<dbReference type="GO" id="GO:0005576">
    <property type="term" value="C:extracellular region"/>
    <property type="evidence" value="ECO:0007669"/>
    <property type="project" value="UniProtKB-SubCell"/>
</dbReference>
<keyword evidence="3" id="KW-1003">Cell membrane</keyword>
<dbReference type="Pfam" id="PF00021">
    <property type="entry name" value="UPAR_LY6"/>
    <property type="match status" value="1"/>
</dbReference>
<dbReference type="EMBL" id="RJVU01061863">
    <property type="protein sequence ID" value="ROJ30556.1"/>
    <property type="molecule type" value="Genomic_DNA"/>
</dbReference>
<evidence type="ECO:0000256" key="5">
    <source>
        <dbReference type="ARBA" id="ARBA00022729"/>
    </source>
</evidence>
<protein>
    <recommendedName>
        <fullName evidence="9">UPAR/Ly6 domain-containing protein</fullName>
    </recommendedName>
</protein>
<dbReference type="OrthoDB" id="5945173at2759"/>
<dbReference type="AlphaFoldDB" id="A0A3N0XSM9"/>
<dbReference type="Pfam" id="PF00087">
    <property type="entry name" value="Toxin_TOLIP"/>
    <property type="match status" value="1"/>
</dbReference>
<evidence type="ECO:0000256" key="1">
    <source>
        <dbReference type="ARBA" id="ARBA00004236"/>
    </source>
</evidence>
<dbReference type="SMART" id="SM00134">
    <property type="entry name" value="LU"/>
    <property type="match status" value="2"/>
</dbReference>